<dbReference type="Pfam" id="PF14526">
    <property type="entry name" value="Cass2"/>
    <property type="match status" value="1"/>
</dbReference>
<dbReference type="PANTHER" id="PTHR36444:SF2">
    <property type="entry name" value="TRANSCRIPTIONAL REGULATOR PROTEIN YOBU-RELATED"/>
    <property type="match status" value="1"/>
</dbReference>
<accession>A0A1I0YJD2</accession>
<evidence type="ECO:0000313" key="2">
    <source>
        <dbReference type="EMBL" id="SFB13479.1"/>
    </source>
</evidence>
<evidence type="ECO:0000313" key="3">
    <source>
        <dbReference type="Proteomes" id="UP000198619"/>
    </source>
</evidence>
<sequence>MKYEIINLEKKIVRGILKETTNINGQCTKDIGEVWQKFCTEEVYENINPRKNNKTIGLYTDYQGDFTKPYNFMACCEILNSSNLSDNFVEKIIREGRYAKFVINGDVIKAVGKFWNELWNMDLDRAYTCDFEEYQNNTEDMSNQEIHIYISLK</sequence>
<dbReference type="Proteomes" id="UP000198619">
    <property type="component" value="Unassembled WGS sequence"/>
</dbReference>
<dbReference type="InterPro" id="IPR011256">
    <property type="entry name" value="Reg_factor_effector_dom_sf"/>
</dbReference>
<keyword evidence="3" id="KW-1185">Reference proteome</keyword>
<dbReference type="GO" id="GO:0003677">
    <property type="term" value="F:DNA binding"/>
    <property type="evidence" value="ECO:0007669"/>
    <property type="project" value="UniProtKB-KW"/>
</dbReference>
<feature type="domain" description="AraC effector-binding" evidence="1">
    <location>
        <begin position="1"/>
        <end position="153"/>
    </location>
</feature>
<gene>
    <name evidence="2" type="ORF">SAMN04488528_101396</name>
</gene>
<dbReference type="OrthoDB" id="9801008at2"/>
<evidence type="ECO:0000259" key="1">
    <source>
        <dbReference type="SMART" id="SM00871"/>
    </source>
</evidence>
<organism evidence="2 3">
    <name type="scientific">Clostridium frigidicarnis</name>
    <dbReference type="NCBI Taxonomy" id="84698"/>
    <lineage>
        <taxon>Bacteria</taxon>
        <taxon>Bacillati</taxon>
        <taxon>Bacillota</taxon>
        <taxon>Clostridia</taxon>
        <taxon>Eubacteriales</taxon>
        <taxon>Clostridiaceae</taxon>
        <taxon>Clostridium</taxon>
    </lineage>
</organism>
<dbReference type="InterPro" id="IPR029441">
    <property type="entry name" value="Cass2"/>
</dbReference>
<keyword evidence="2" id="KW-0238">DNA-binding</keyword>
<dbReference type="Gene3D" id="3.20.80.10">
    <property type="entry name" value="Regulatory factor, effector binding domain"/>
    <property type="match status" value="1"/>
</dbReference>
<protein>
    <submittedName>
        <fullName evidence="2">Predicted transcriptional regulator YdeE, contains AraC-type DNA-binding domain</fullName>
    </submittedName>
</protein>
<dbReference type="InterPro" id="IPR010499">
    <property type="entry name" value="AraC_E-bd"/>
</dbReference>
<dbReference type="PANTHER" id="PTHR36444">
    <property type="entry name" value="TRANSCRIPTIONAL REGULATOR PROTEIN YOBU-RELATED"/>
    <property type="match status" value="1"/>
</dbReference>
<name>A0A1I0YJD2_9CLOT</name>
<dbReference type="SUPFAM" id="SSF55136">
    <property type="entry name" value="Probable bacterial effector-binding domain"/>
    <property type="match status" value="1"/>
</dbReference>
<dbReference type="RefSeq" id="WP_090041091.1">
    <property type="nucleotide sequence ID" value="NZ_FOKI01000013.1"/>
</dbReference>
<dbReference type="EMBL" id="FOKI01000013">
    <property type="protein sequence ID" value="SFB13479.1"/>
    <property type="molecule type" value="Genomic_DNA"/>
</dbReference>
<dbReference type="InterPro" id="IPR053182">
    <property type="entry name" value="YobU-like_regulator"/>
</dbReference>
<reference evidence="2 3" key="1">
    <citation type="submission" date="2016-10" db="EMBL/GenBank/DDBJ databases">
        <authorList>
            <person name="de Groot N.N."/>
        </authorList>
    </citation>
    <scope>NUCLEOTIDE SEQUENCE [LARGE SCALE GENOMIC DNA]</scope>
    <source>
        <strain evidence="2 3">DSM 12271</strain>
    </source>
</reference>
<dbReference type="STRING" id="84698.SAMN04488528_101396"/>
<dbReference type="AlphaFoldDB" id="A0A1I0YJD2"/>
<dbReference type="SMART" id="SM00871">
    <property type="entry name" value="AraC_E_bind"/>
    <property type="match status" value="1"/>
</dbReference>
<proteinExistence type="predicted"/>